<dbReference type="InterPro" id="IPR036412">
    <property type="entry name" value="HAD-like_sf"/>
</dbReference>
<gene>
    <name evidence="1" type="ORF">Vau01_024910</name>
</gene>
<dbReference type="EMBL" id="BOPG01000012">
    <property type="protein sequence ID" value="GIJ54975.1"/>
    <property type="molecule type" value="Genomic_DNA"/>
</dbReference>
<comment type="caution">
    <text evidence="1">The sequence shown here is derived from an EMBL/GenBank/DDBJ whole genome shotgun (WGS) entry which is preliminary data.</text>
</comment>
<dbReference type="Pfam" id="PF00702">
    <property type="entry name" value="Hydrolase"/>
    <property type="match status" value="1"/>
</dbReference>
<dbReference type="InterPro" id="IPR006439">
    <property type="entry name" value="HAD-SF_hydro_IA"/>
</dbReference>
<protein>
    <submittedName>
        <fullName evidence="1">Hydrolase</fullName>
    </submittedName>
</protein>
<dbReference type="RefSeq" id="WP_203990922.1">
    <property type="nucleotide sequence ID" value="NZ_BOPG01000012.1"/>
</dbReference>
<dbReference type="SFLD" id="SFLDG01129">
    <property type="entry name" value="C1.5:_HAD__Beta-PGM__Phosphata"/>
    <property type="match status" value="1"/>
</dbReference>
<evidence type="ECO:0000313" key="2">
    <source>
        <dbReference type="Proteomes" id="UP000612585"/>
    </source>
</evidence>
<dbReference type="GO" id="GO:0016787">
    <property type="term" value="F:hydrolase activity"/>
    <property type="evidence" value="ECO:0007669"/>
    <property type="project" value="UniProtKB-KW"/>
</dbReference>
<accession>A0A8J3Z467</accession>
<dbReference type="SFLD" id="SFLDS00003">
    <property type="entry name" value="Haloacid_Dehalogenase"/>
    <property type="match status" value="1"/>
</dbReference>
<dbReference type="PANTHER" id="PTHR46649">
    <property type="match status" value="1"/>
</dbReference>
<organism evidence="1 2">
    <name type="scientific">Virgisporangium aurantiacum</name>
    <dbReference type="NCBI Taxonomy" id="175570"/>
    <lineage>
        <taxon>Bacteria</taxon>
        <taxon>Bacillati</taxon>
        <taxon>Actinomycetota</taxon>
        <taxon>Actinomycetes</taxon>
        <taxon>Micromonosporales</taxon>
        <taxon>Micromonosporaceae</taxon>
        <taxon>Virgisporangium</taxon>
    </lineage>
</organism>
<dbReference type="Gene3D" id="3.40.50.1000">
    <property type="entry name" value="HAD superfamily/HAD-like"/>
    <property type="match status" value="1"/>
</dbReference>
<reference evidence="1" key="1">
    <citation type="submission" date="2021-01" db="EMBL/GenBank/DDBJ databases">
        <title>Whole genome shotgun sequence of Virgisporangium aurantiacum NBRC 16421.</title>
        <authorList>
            <person name="Komaki H."/>
            <person name="Tamura T."/>
        </authorList>
    </citation>
    <scope>NUCLEOTIDE SEQUENCE</scope>
    <source>
        <strain evidence="1">NBRC 16421</strain>
    </source>
</reference>
<dbReference type="InterPro" id="IPR023214">
    <property type="entry name" value="HAD_sf"/>
</dbReference>
<proteinExistence type="predicted"/>
<evidence type="ECO:0000313" key="1">
    <source>
        <dbReference type="EMBL" id="GIJ54975.1"/>
    </source>
</evidence>
<dbReference type="SUPFAM" id="SSF56784">
    <property type="entry name" value="HAD-like"/>
    <property type="match status" value="1"/>
</dbReference>
<dbReference type="Proteomes" id="UP000612585">
    <property type="component" value="Unassembled WGS sequence"/>
</dbReference>
<name>A0A8J3Z467_9ACTN</name>
<sequence length="232" mass="23736">MTAALVDFQGTIAQVEEPLRRVIGAAAACGVDLAGDTATRLASALVEAGLAGGPLPTRVPPGILTAWERRDLTAADHRAAYTGLAAGVESGIDGLPTALYDRLLTADGWQAYADTLPVLAALRSAGVPIVVVSNIGFDVRPVTRALGIDALVDAYALSYEIGHCKPAPEIFRAACALVGADPRDAVMVGDTPADAAAVTVGCRCLILPASPPGAEHGLRAVLPMLGVEAQRR</sequence>
<dbReference type="AlphaFoldDB" id="A0A8J3Z467"/>
<keyword evidence="1" id="KW-0378">Hydrolase</keyword>
<dbReference type="NCBIfam" id="TIGR01549">
    <property type="entry name" value="HAD-SF-IA-v1"/>
    <property type="match status" value="1"/>
</dbReference>
<dbReference type="PANTHER" id="PTHR46649:SF4">
    <property type="entry name" value="HALOACID DEHALOGENASE-LIKE HYDROLASE (HAD) SUPERFAMILY PROTEIN"/>
    <property type="match status" value="1"/>
</dbReference>
<keyword evidence="2" id="KW-1185">Reference proteome</keyword>